<name>A0AAD5MHJ8_PARTN</name>
<protein>
    <recommendedName>
        <fullName evidence="4">Secreted protein</fullName>
    </recommendedName>
</protein>
<sequence>MMWQGVVNRAIRALASRPFWIALLLSNCHGRWKLSFATSPCSKQVANMNEECAREKRAEIMVEFCTTSKD</sequence>
<evidence type="ECO:0008006" key="4">
    <source>
        <dbReference type="Google" id="ProtNLM"/>
    </source>
</evidence>
<accession>A0AAD5MHJ8</accession>
<keyword evidence="3" id="KW-1185">Reference proteome</keyword>
<evidence type="ECO:0000256" key="1">
    <source>
        <dbReference type="SAM" id="SignalP"/>
    </source>
</evidence>
<gene>
    <name evidence="2" type="ORF">KIN20_004825</name>
</gene>
<keyword evidence="1" id="KW-0732">Signal</keyword>
<dbReference type="Proteomes" id="UP001196413">
    <property type="component" value="Unassembled WGS sequence"/>
</dbReference>
<evidence type="ECO:0000313" key="3">
    <source>
        <dbReference type="Proteomes" id="UP001196413"/>
    </source>
</evidence>
<proteinExistence type="predicted"/>
<comment type="caution">
    <text evidence="2">The sequence shown here is derived from an EMBL/GenBank/DDBJ whole genome shotgun (WGS) entry which is preliminary data.</text>
</comment>
<feature type="chain" id="PRO_5042001618" description="Secreted protein" evidence="1">
    <location>
        <begin position="31"/>
        <end position="70"/>
    </location>
</feature>
<dbReference type="EMBL" id="JAHQIW010000645">
    <property type="protein sequence ID" value="KAJ1349326.1"/>
    <property type="molecule type" value="Genomic_DNA"/>
</dbReference>
<evidence type="ECO:0000313" key="2">
    <source>
        <dbReference type="EMBL" id="KAJ1349326.1"/>
    </source>
</evidence>
<feature type="signal peptide" evidence="1">
    <location>
        <begin position="1"/>
        <end position="30"/>
    </location>
</feature>
<organism evidence="2 3">
    <name type="scientific">Parelaphostrongylus tenuis</name>
    <name type="common">Meningeal worm</name>
    <dbReference type="NCBI Taxonomy" id="148309"/>
    <lineage>
        <taxon>Eukaryota</taxon>
        <taxon>Metazoa</taxon>
        <taxon>Ecdysozoa</taxon>
        <taxon>Nematoda</taxon>
        <taxon>Chromadorea</taxon>
        <taxon>Rhabditida</taxon>
        <taxon>Rhabditina</taxon>
        <taxon>Rhabditomorpha</taxon>
        <taxon>Strongyloidea</taxon>
        <taxon>Metastrongylidae</taxon>
        <taxon>Parelaphostrongylus</taxon>
    </lineage>
</organism>
<dbReference type="AlphaFoldDB" id="A0AAD5MHJ8"/>
<reference evidence="2" key="1">
    <citation type="submission" date="2021-06" db="EMBL/GenBank/DDBJ databases">
        <title>Parelaphostrongylus tenuis whole genome reference sequence.</title>
        <authorList>
            <person name="Garwood T.J."/>
            <person name="Larsen P.A."/>
            <person name="Fountain-Jones N.M."/>
            <person name="Garbe J.R."/>
            <person name="Macchietto M.G."/>
            <person name="Kania S.A."/>
            <person name="Gerhold R.W."/>
            <person name="Richards J.E."/>
            <person name="Wolf T.M."/>
        </authorList>
    </citation>
    <scope>NUCLEOTIDE SEQUENCE</scope>
    <source>
        <strain evidence="2">MNPRO001-30</strain>
        <tissue evidence="2">Meninges</tissue>
    </source>
</reference>